<dbReference type="Proteomes" id="UP000005237">
    <property type="component" value="Unassembled WGS sequence"/>
</dbReference>
<name>A0A8R1EIG1_CAEJA</name>
<evidence type="ECO:0000313" key="1">
    <source>
        <dbReference type="EnsemblMetazoa" id="CJA35584.1"/>
    </source>
</evidence>
<reference evidence="1" key="2">
    <citation type="submission" date="2022-06" db="UniProtKB">
        <authorList>
            <consortium name="EnsemblMetazoa"/>
        </authorList>
    </citation>
    <scope>IDENTIFICATION</scope>
    <source>
        <strain evidence="1">DF5081</strain>
    </source>
</reference>
<reference evidence="2" key="1">
    <citation type="submission" date="2010-08" db="EMBL/GenBank/DDBJ databases">
        <authorList>
            <consortium name="Caenorhabditis japonica Sequencing Consortium"/>
            <person name="Wilson R.K."/>
        </authorList>
    </citation>
    <scope>NUCLEOTIDE SEQUENCE [LARGE SCALE GENOMIC DNA]</scope>
    <source>
        <strain evidence="2">DF5081</strain>
    </source>
</reference>
<keyword evidence="2" id="KW-1185">Reference proteome</keyword>
<evidence type="ECO:0000313" key="2">
    <source>
        <dbReference type="Proteomes" id="UP000005237"/>
    </source>
</evidence>
<sequence length="116" mass="13500">MHVRGDGCRSKLIKASGVECQRMLCELERPLWSLTDLWYLILAEIDNRRMKDRMSNWHLQGAPFAPFLLFELKYFLKASGQRDRQLQSKMANCSADLSEAASRQLMDELPKIPREV</sequence>
<dbReference type="AlphaFoldDB" id="A0A8R1EIG1"/>
<protein>
    <submittedName>
        <fullName evidence="1">Uncharacterized protein</fullName>
    </submittedName>
</protein>
<dbReference type="EnsemblMetazoa" id="CJA35584.1">
    <property type="protein sequence ID" value="CJA35584.1"/>
    <property type="gene ID" value="WBGene00211431"/>
</dbReference>
<accession>A0A8R1EIG1</accession>
<proteinExistence type="predicted"/>
<organism evidence="1 2">
    <name type="scientific">Caenorhabditis japonica</name>
    <dbReference type="NCBI Taxonomy" id="281687"/>
    <lineage>
        <taxon>Eukaryota</taxon>
        <taxon>Metazoa</taxon>
        <taxon>Ecdysozoa</taxon>
        <taxon>Nematoda</taxon>
        <taxon>Chromadorea</taxon>
        <taxon>Rhabditida</taxon>
        <taxon>Rhabditina</taxon>
        <taxon>Rhabditomorpha</taxon>
        <taxon>Rhabditoidea</taxon>
        <taxon>Rhabditidae</taxon>
        <taxon>Peloderinae</taxon>
        <taxon>Caenorhabditis</taxon>
    </lineage>
</organism>